<evidence type="ECO:0000313" key="2">
    <source>
        <dbReference type="EMBL" id="CAA6822530.1"/>
    </source>
</evidence>
<organism evidence="2">
    <name type="scientific">uncultured Sulfurovum sp</name>
    <dbReference type="NCBI Taxonomy" id="269237"/>
    <lineage>
        <taxon>Bacteria</taxon>
        <taxon>Pseudomonadati</taxon>
        <taxon>Campylobacterota</taxon>
        <taxon>Epsilonproteobacteria</taxon>
        <taxon>Campylobacterales</taxon>
        <taxon>Sulfurovaceae</taxon>
        <taxon>Sulfurovum</taxon>
        <taxon>environmental samples</taxon>
    </lineage>
</organism>
<feature type="transmembrane region" description="Helical" evidence="1">
    <location>
        <begin position="108"/>
        <end position="128"/>
    </location>
</feature>
<feature type="transmembrane region" description="Helical" evidence="1">
    <location>
        <begin position="134"/>
        <end position="151"/>
    </location>
</feature>
<accession>A0A6S6U079</accession>
<reference evidence="2" key="1">
    <citation type="submission" date="2020-01" db="EMBL/GenBank/DDBJ databases">
        <authorList>
            <person name="Meier V. D."/>
            <person name="Meier V D."/>
        </authorList>
    </citation>
    <scope>NUCLEOTIDE SEQUENCE</scope>
    <source>
        <strain evidence="2">HLG_WM_MAG_04</strain>
    </source>
</reference>
<evidence type="ECO:0000256" key="1">
    <source>
        <dbReference type="SAM" id="Phobius"/>
    </source>
</evidence>
<proteinExistence type="predicted"/>
<dbReference type="EMBL" id="CACVAX010000060">
    <property type="protein sequence ID" value="CAA6822530.1"/>
    <property type="molecule type" value="Genomic_DNA"/>
</dbReference>
<feature type="transmembrane region" description="Helical" evidence="1">
    <location>
        <begin position="37"/>
        <end position="57"/>
    </location>
</feature>
<feature type="transmembrane region" description="Helical" evidence="1">
    <location>
        <begin position="7"/>
        <end position="25"/>
    </location>
</feature>
<protein>
    <submittedName>
        <fullName evidence="2">Uncharacterized protein</fullName>
    </submittedName>
</protein>
<keyword evidence="1" id="KW-1133">Transmembrane helix</keyword>
<name>A0A6S6U079_9BACT</name>
<keyword evidence="1" id="KW-0812">Transmembrane</keyword>
<keyword evidence="1" id="KW-0472">Membrane</keyword>
<gene>
    <name evidence="2" type="ORF">HELGO_WM9684</name>
</gene>
<sequence>MQVLKFLLGIVLVQLVTAVLIYISPINLEDGGSLLRLILPLFFMALMVAFWFSSLSAHFKKDSQHKMESEFAKEREALKVKAEKAKTRVVKEAQKDIAREAKVTHAKANFKVGASFAGVLGVGALFIFAQLITAGLLTMTAAGGVIGGYYWRGKRIEKEKNSVPQLEVIDTKVIGQ</sequence>
<dbReference type="AlphaFoldDB" id="A0A6S6U079"/>